<dbReference type="GO" id="GO:0016491">
    <property type="term" value="F:oxidoreductase activity"/>
    <property type="evidence" value="ECO:0007669"/>
    <property type="project" value="InterPro"/>
</dbReference>
<dbReference type="SUPFAM" id="SSF50129">
    <property type="entry name" value="GroES-like"/>
    <property type="match status" value="1"/>
</dbReference>
<feature type="domain" description="Enoyl reductase (ER)" evidence="2">
    <location>
        <begin position="12"/>
        <end position="325"/>
    </location>
</feature>
<organism evidence="3 4">
    <name type="scientific">Acaryochloris marina (strain MBIC 11017)</name>
    <dbReference type="NCBI Taxonomy" id="329726"/>
    <lineage>
        <taxon>Bacteria</taxon>
        <taxon>Bacillati</taxon>
        <taxon>Cyanobacteriota</taxon>
        <taxon>Cyanophyceae</taxon>
        <taxon>Acaryochloridales</taxon>
        <taxon>Acaryochloridaceae</taxon>
        <taxon>Acaryochloris</taxon>
    </lineage>
</organism>
<dbReference type="Pfam" id="PF00107">
    <property type="entry name" value="ADH_zinc_N"/>
    <property type="match status" value="1"/>
</dbReference>
<protein>
    <submittedName>
        <fullName evidence="3">Oxidoreductase, zinc-binding dehydrogenase family</fullName>
    </submittedName>
</protein>
<dbReference type="STRING" id="329726.AM1_4994"/>
<dbReference type="CDD" id="cd08253">
    <property type="entry name" value="zeta_crystallin"/>
    <property type="match status" value="1"/>
</dbReference>
<evidence type="ECO:0000256" key="1">
    <source>
        <dbReference type="ARBA" id="ARBA00022857"/>
    </source>
</evidence>
<dbReference type="InterPro" id="IPR013154">
    <property type="entry name" value="ADH-like_N"/>
</dbReference>
<dbReference type="InterPro" id="IPR011032">
    <property type="entry name" value="GroES-like_sf"/>
</dbReference>
<accession>B0C5V0</accession>
<dbReference type="PANTHER" id="PTHR44154:SF1">
    <property type="entry name" value="QUINONE OXIDOREDUCTASE"/>
    <property type="match status" value="1"/>
</dbReference>
<dbReference type="SUPFAM" id="SSF51735">
    <property type="entry name" value="NAD(P)-binding Rossmann-fold domains"/>
    <property type="match status" value="1"/>
</dbReference>
<dbReference type="InterPro" id="IPR020843">
    <property type="entry name" value="ER"/>
</dbReference>
<dbReference type="OrthoDB" id="9792162at2"/>
<dbReference type="InterPro" id="IPR013149">
    <property type="entry name" value="ADH-like_C"/>
</dbReference>
<dbReference type="SMART" id="SM00829">
    <property type="entry name" value="PKS_ER"/>
    <property type="match status" value="1"/>
</dbReference>
<dbReference type="AlphaFoldDB" id="B0C5V0"/>
<dbReference type="InterPro" id="IPR051603">
    <property type="entry name" value="Zinc-ADH_QOR/CCCR"/>
</dbReference>
<keyword evidence="1" id="KW-0521">NADP</keyword>
<dbReference type="HOGENOM" id="CLU_026673_3_1_3"/>
<dbReference type="Gene3D" id="3.40.50.720">
    <property type="entry name" value="NAD(P)-binding Rossmann-like Domain"/>
    <property type="match status" value="1"/>
</dbReference>
<dbReference type="KEGG" id="amr:AM1_4994"/>
<dbReference type="EMBL" id="CP000828">
    <property type="protein sequence ID" value="ABW29962.1"/>
    <property type="molecule type" value="Genomic_DNA"/>
</dbReference>
<proteinExistence type="predicted"/>
<sequence>MKAIWYEEPGEAAAVLQYGDLEQPSPGPGEVLVRVHASGVNPSDTKFRSGWMGLKQPYPRTIPHNDGAGMIEAVGEGVPPSRVGERVWIYEAQRGSAWGTAADYVVVPAYKAVPLPESFDFAAGASLGVPAMTAHFSVFSDGAVEDKTILVHGGAGAVGMYAIQLAKWGGARAITTVSNEEKAETAAQCGADLVLNYRQEDIVARVREFVGKRGCDRIVDVALAANMEINAKLVARNGVIATYESGNTPQVTIPFYDLLYKNAALRTVLVYAMSEEAHAAAARDINQAINDGALQAKIAAHYPLSETAQAHDALDSGQLIGKVVVDVA</sequence>
<dbReference type="Proteomes" id="UP000000268">
    <property type="component" value="Chromosome"/>
</dbReference>
<keyword evidence="4" id="KW-1185">Reference proteome</keyword>
<evidence type="ECO:0000313" key="4">
    <source>
        <dbReference type="Proteomes" id="UP000000268"/>
    </source>
</evidence>
<dbReference type="InterPro" id="IPR036291">
    <property type="entry name" value="NAD(P)-bd_dom_sf"/>
</dbReference>
<evidence type="ECO:0000259" key="2">
    <source>
        <dbReference type="SMART" id="SM00829"/>
    </source>
</evidence>
<dbReference type="Gene3D" id="3.90.180.10">
    <property type="entry name" value="Medium-chain alcohol dehydrogenases, catalytic domain"/>
    <property type="match status" value="1"/>
</dbReference>
<dbReference type="Pfam" id="PF08240">
    <property type="entry name" value="ADH_N"/>
    <property type="match status" value="1"/>
</dbReference>
<dbReference type="PANTHER" id="PTHR44154">
    <property type="entry name" value="QUINONE OXIDOREDUCTASE"/>
    <property type="match status" value="1"/>
</dbReference>
<evidence type="ECO:0000313" key="3">
    <source>
        <dbReference type="EMBL" id="ABW29962.1"/>
    </source>
</evidence>
<dbReference type="eggNOG" id="COG0604">
    <property type="taxonomic scope" value="Bacteria"/>
</dbReference>
<dbReference type="RefSeq" id="WP_012165234.1">
    <property type="nucleotide sequence ID" value="NC_009925.1"/>
</dbReference>
<gene>
    <name evidence="3" type="ordered locus">AM1_4994</name>
</gene>
<reference evidence="3 4" key="1">
    <citation type="journal article" date="2008" name="Proc. Natl. Acad. Sci. U.S.A.">
        <title>Niche adaptation and genome expansion in the chlorophyll d-producing cyanobacterium Acaryochloris marina.</title>
        <authorList>
            <person name="Swingley W.D."/>
            <person name="Chen M."/>
            <person name="Cheung P.C."/>
            <person name="Conrad A.L."/>
            <person name="Dejesa L.C."/>
            <person name="Hao J."/>
            <person name="Honchak B.M."/>
            <person name="Karbach L.E."/>
            <person name="Kurdoglu A."/>
            <person name="Lahiri S."/>
            <person name="Mastrian S.D."/>
            <person name="Miyashita H."/>
            <person name="Page L."/>
            <person name="Ramakrishna P."/>
            <person name="Satoh S."/>
            <person name="Sattley W.M."/>
            <person name="Shimada Y."/>
            <person name="Taylor H.L."/>
            <person name="Tomo T."/>
            <person name="Tsuchiya T."/>
            <person name="Wang Z.T."/>
            <person name="Raymond J."/>
            <person name="Mimuro M."/>
            <person name="Blankenship R.E."/>
            <person name="Touchman J.W."/>
        </authorList>
    </citation>
    <scope>NUCLEOTIDE SEQUENCE [LARGE SCALE GENOMIC DNA]</scope>
    <source>
        <strain evidence="4">MBIC 11017</strain>
    </source>
</reference>
<name>B0C5V0_ACAM1</name>